<dbReference type="eggNOG" id="KOG1113">
    <property type="taxonomic scope" value="Eukaryota"/>
</dbReference>
<comment type="caution">
    <text evidence="1">The sequence shown here is derived from an EMBL/GenBank/DDBJ whole genome shotgun (WGS) entry which is preliminary data.</text>
</comment>
<evidence type="ECO:0000313" key="2">
    <source>
        <dbReference type="Proteomes" id="UP000001949"/>
    </source>
</evidence>
<gene>
    <name evidence="1" type="ordered locus">TP02_0502</name>
</gene>
<dbReference type="EMBL" id="AAGK01000002">
    <property type="protein sequence ID" value="EAN32785.1"/>
    <property type="molecule type" value="Genomic_DNA"/>
</dbReference>
<dbReference type="InParanoid" id="Q4N4Y8"/>
<dbReference type="RefSeq" id="XP_765068.1">
    <property type="nucleotide sequence ID" value="XM_759975.1"/>
</dbReference>
<dbReference type="AlphaFoldDB" id="Q4N4Y8"/>
<reference evidence="1 2" key="1">
    <citation type="journal article" date="2005" name="Science">
        <title>Genome sequence of Theileria parva, a bovine pathogen that transforms lymphocytes.</title>
        <authorList>
            <person name="Gardner M.J."/>
            <person name="Bishop R."/>
            <person name="Shah T."/>
            <person name="de Villiers E.P."/>
            <person name="Carlton J.M."/>
            <person name="Hall N."/>
            <person name="Ren Q."/>
            <person name="Paulsen I.T."/>
            <person name="Pain A."/>
            <person name="Berriman M."/>
            <person name="Wilson R.J.M."/>
            <person name="Sato S."/>
            <person name="Ralph S.A."/>
            <person name="Mann D.J."/>
            <person name="Xiong Z."/>
            <person name="Shallom S.J."/>
            <person name="Weidman J."/>
            <person name="Jiang L."/>
            <person name="Lynn J."/>
            <person name="Weaver B."/>
            <person name="Shoaibi A."/>
            <person name="Domingo A.R."/>
            <person name="Wasawo D."/>
            <person name="Crabtree J."/>
            <person name="Wortman J.R."/>
            <person name="Haas B."/>
            <person name="Angiuoli S.V."/>
            <person name="Creasy T.H."/>
            <person name="Lu C."/>
            <person name="Suh B."/>
            <person name="Silva J.C."/>
            <person name="Utterback T.R."/>
            <person name="Feldblyum T.V."/>
            <person name="Pertea M."/>
            <person name="Allen J."/>
            <person name="Nierman W.C."/>
            <person name="Taracha E.L.N."/>
            <person name="Salzberg S.L."/>
            <person name="White O.R."/>
            <person name="Fitzhugh H.A."/>
            <person name="Morzaria S."/>
            <person name="Venter J.C."/>
            <person name="Fraser C.M."/>
            <person name="Nene V."/>
        </authorList>
    </citation>
    <scope>NUCLEOTIDE SEQUENCE [LARGE SCALE GENOMIC DNA]</scope>
    <source>
        <strain evidence="1 2">Muguga</strain>
    </source>
</reference>
<name>Q4N4Y8_THEPA</name>
<protein>
    <submittedName>
        <fullName evidence="1">Uncharacterized protein</fullName>
    </submittedName>
</protein>
<accession>Q4N4Y8</accession>
<dbReference type="KEGG" id="tpv:TP02_0502"/>
<dbReference type="VEuPathDB" id="PiroplasmaDB:TpMuguga_02g00502"/>
<evidence type="ECO:0000313" key="1">
    <source>
        <dbReference type="EMBL" id="EAN32785.1"/>
    </source>
</evidence>
<organism evidence="1 2">
    <name type="scientific">Theileria parva</name>
    <name type="common">East coast fever infection agent</name>
    <dbReference type="NCBI Taxonomy" id="5875"/>
    <lineage>
        <taxon>Eukaryota</taxon>
        <taxon>Sar</taxon>
        <taxon>Alveolata</taxon>
        <taxon>Apicomplexa</taxon>
        <taxon>Aconoidasida</taxon>
        <taxon>Piroplasmida</taxon>
        <taxon>Theileriidae</taxon>
        <taxon>Theileria</taxon>
    </lineage>
</organism>
<proteinExistence type="predicted"/>
<dbReference type="Proteomes" id="UP000001949">
    <property type="component" value="Unassembled WGS sequence"/>
</dbReference>
<keyword evidence="2" id="KW-1185">Reference proteome</keyword>
<sequence>MNSMSWKHKFYDLEKKISSQISELLQLTQAGNCVETTDYAKFKTEHYCKVAKEALELLKQAQNRIEGDRYRIESYMDRVSDLEDQLSQYRLRFNQSQMI</sequence>
<dbReference type="GeneID" id="3501863"/>